<keyword evidence="2" id="KW-1185">Reference proteome</keyword>
<reference evidence="1" key="1">
    <citation type="journal article" date="2023" name="Insect Mol. Biol.">
        <title>Genome sequencing provides insights into the evolution of gene families encoding plant cell wall-degrading enzymes in longhorned beetles.</title>
        <authorList>
            <person name="Shin N.R."/>
            <person name="Okamura Y."/>
            <person name="Kirsch R."/>
            <person name="Pauchet Y."/>
        </authorList>
    </citation>
    <scope>NUCLEOTIDE SEQUENCE</scope>
    <source>
        <strain evidence="1">MMC_N1</strain>
    </source>
</reference>
<sequence>MEMMKLARKYSTDARQIDSDNICFTENDTASSSNLYLTSSLPMQCTIQKLVIAKVCRVWPGVLLMYMNEEDAFWAVHILLTDPKYAMHGLYKEGFPKLDEVPFSLCLRIWDIYLFDGERVITAMAYTILKLHKRQLLKLNDMDSIVHYIQVKLYKDFEYDEDTSIRHLEHSMEVLKRNKLDLPGPPTKEEVPNRPFGFFKEPTFEQMKGDVYGKEKETNKIITVTIETGKESAERDRSANCPLATLWDSQVLMIILHSIMAKLSQCKFKRCFLTPIQTDKIYFNSIIQIQPELLPLTAILNDLSTGLIEQI</sequence>
<name>A0ABQ9IUR5_9CUCU</name>
<evidence type="ECO:0000313" key="1">
    <source>
        <dbReference type="EMBL" id="KAJ8965106.1"/>
    </source>
</evidence>
<dbReference type="Proteomes" id="UP001162164">
    <property type="component" value="Unassembled WGS sequence"/>
</dbReference>
<dbReference type="Gene3D" id="1.10.472.80">
    <property type="entry name" value="Ypt/Rab-GAP domain of gyp1p, domain 3"/>
    <property type="match status" value="1"/>
</dbReference>
<dbReference type="InterPro" id="IPR050302">
    <property type="entry name" value="Rab_GAP_TBC_domain"/>
</dbReference>
<protein>
    <recommendedName>
        <fullName evidence="3">Rab-GAP TBC domain-containing protein</fullName>
    </recommendedName>
</protein>
<gene>
    <name evidence="1" type="ORF">NQ317_005367</name>
</gene>
<comment type="caution">
    <text evidence="1">The sequence shown here is derived from an EMBL/GenBank/DDBJ whole genome shotgun (WGS) entry which is preliminary data.</text>
</comment>
<accession>A0ABQ9IUR5</accession>
<organism evidence="1 2">
    <name type="scientific">Molorchus minor</name>
    <dbReference type="NCBI Taxonomy" id="1323400"/>
    <lineage>
        <taxon>Eukaryota</taxon>
        <taxon>Metazoa</taxon>
        <taxon>Ecdysozoa</taxon>
        <taxon>Arthropoda</taxon>
        <taxon>Hexapoda</taxon>
        <taxon>Insecta</taxon>
        <taxon>Pterygota</taxon>
        <taxon>Neoptera</taxon>
        <taxon>Endopterygota</taxon>
        <taxon>Coleoptera</taxon>
        <taxon>Polyphaga</taxon>
        <taxon>Cucujiformia</taxon>
        <taxon>Chrysomeloidea</taxon>
        <taxon>Cerambycidae</taxon>
        <taxon>Lamiinae</taxon>
        <taxon>Monochamini</taxon>
        <taxon>Molorchus</taxon>
    </lineage>
</organism>
<evidence type="ECO:0000313" key="2">
    <source>
        <dbReference type="Proteomes" id="UP001162164"/>
    </source>
</evidence>
<dbReference type="EMBL" id="JAPWTJ010002668">
    <property type="protein sequence ID" value="KAJ8965106.1"/>
    <property type="molecule type" value="Genomic_DNA"/>
</dbReference>
<dbReference type="SUPFAM" id="SSF47923">
    <property type="entry name" value="Ypt/Rab-GAP domain of gyp1p"/>
    <property type="match status" value="1"/>
</dbReference>
<proteinExistence type="predicted"/>
<dbReference type="PANTHER" id="PTHR47219">
    <property type="entry name" value="RAB GTPASE-ACTIVATING PROTEIN 1-LIKE"/>
    <property type="match status" value="1"/>
</dbReference>
<evidence type="ECO:0008006" key="3">
    <source>
        <dbReference type="Google" id="ProtNLM"/>
    </source>
</evidence>
<dbReference type="PANTHER" id="PTHR47219:SF25">
    <property type="entry name" value="RAB-GAP TBC DOMAIN-CONTAINING PROTEIN"/>
    <property type="match status" value="1"/>
</dbReference>
<dbReference type="InterPro" id="IPR035969">
    <property type="entry name" value="Rab-GAP_TBC_sf"/>
</dbReference>